<dbReference type="RefSeq" id="WP_207394485.1">
    <property type="nucleotide sequence ID" value="NZ_JABRWO010000001.1"/>
</dbReference>
<organism evidence="2 3">
    <name type="scientific">Bremerella alba</name>
    <dbReference type="NCBI Taxonomy" id="980252"/>
    <lineage>
        <taxon>Bacteria</taxon>
        <taxon>Pseudomonadati</taxon>
        <taxon>Planctomycetota</taxon>
        <taxon>Planctomycetia</taxon>
        <taxon>Pirellulales</taxon>
        <taxon>Pirellulaceae</taxon>
        <taxon>Bremerella</taxon>
    </lineage>
</organism>
<dbReference type="EMBL" id="JABRWO010000001">
    <property type="protein sequence ID" value="MBA2112953.1"/>
    <property type="molecule type" value="Genomic_DNA"/>
</dbReference>
<gene>
    <name evidence="2" type="ORF">HOV93_00990</name>
</gene>
<dbReference type="CDD" id="cd00198">
    <property type="entry name" value="vWFA"/>
    <property type="match status" value="1"/>
</dbReference>
<proteinExistence type="predicted"/>
<dbReference type="Proteomes" id="UP000551616">
    <property type="component" value="Unassembled WGS sequence"/>
</dbReference>
<dbReference type="AlphaFoldDB" id="A0A7V8V106"/>
<keyword evidence="3" id="KW-1185">Reference proteome</keyword>
<evidence type="ECO:0000313" key="2">
    <source>
        <dbReference type="EMBL" id="MBA2112953.1"/>
    </source>
</evidence>
<name>A0A7V8V106_9BACT</name>
<dbReference type="InterPro" id="IPR036465">
    <property type="entry name" value="vWFA_dom_sf"/>
</dbReference>
<dbReference type="PANTHER" id="PTHR33608">
    <property type="entry name" value="BLL2464 PROTEIN"/>
    <property type="match status" value="1"/>
</dbReference>
<dbReference type="Gene3D" id="3.40.50.410">
    <property type="entry name" value="von Willebrand factor, type A domain"/>
    <property type="match status" value="1"/>
</dbReference>
<accession>A0A7V8V106</accession>
<dbReference type="SUPFAM" id="SSF53300">
    <property type="entry name" value="vWA-like"/>
    <property type="match status" value="1"/>
</dbReference>
<dbReference type="PANTHER" id="PTHR33608:SF6">
    <property type="entry name" value="BLL2464 PROTEIN"/>
    <property type="match status" value="1"/>
</dbReference>
<feature type="domain" description="DUF58" evidence="1">
    <location>
        <begin position="42"/>
        <end position="254"/>
    </location>
</feature>
<dbReference type="InterPro" id="IPR002881">
    <property type="entry name" value="DUF58"/>
</dbReference>
<sequence>MIPGEVLRKIRRIQIRTSHKVDELLAGNWHSAFKGRGIEFEEVRPYQVGDDVRMIDWNVTARSDMPYVKLFREERELAVRLLVDVSGSQNLGTTTQTKRELVAELGAILAMSAIKNNDKVGLTLFSDDIEKNIPARKGSRHVLRIIRELLYCQPAGSGTNLRRVLDHLNRTSKRRTVVFLVSDFQDSGYEASLKVARRRHDIVPVVITDPLEGKLPNVGLVRLQDSETGQVVTLDTASRKNRQWFEQKYREESEARDSMFRRMRLAPIHLQTGCDLVEPLRNYFHLRESRQ</sequence>
<reference evidence="2 3" key="1">
    <citation type="submission" date="2020-05" db="EMBL/GenBank/DDBJ databases">
        <title>Bremerella alba sp. nov., a novel planctomycete isolated from the surface of the macroalga Fucus spiralis.</title>
        <authorList>
            <person name="Godinho O."/>
            <person name="Botelho R."/>
            <person name="Albuquerque L."/>
            <person name="Wiegand S."/>
            <person name="Da Costa M.S."/>
            <person name="Lobo-Da-Cunha A."/>
            <person name="Jogler C."/>
            <person name="Lage O.M."/>
        </authorList>
    </citation>
    <scope>NUCLEOTIDE SEQUENCE [LARGE SCALE GENOMIC DNA]</scope>
    <source>
        <strain evidence="2 3">FF15</strain>
    </source>
</reference>
<evidence type="ECO:0000259" key="1">
    <source>
        <dbReference type="Pfam" id="PF01882"/>
    </source>
</evidence>
<dbReference type="Pfam" id="PF01882">
    <property type="entry name" value="DUF58"/>
    <property type="match status" value="1"/>
</dbReference>
<evidence type="ECO:0000313" key="3">
    <source>
        <dbReference type="Proteomes" id="UP000551616"/>
    </source>
</evidence>
<protein>
    <recommendedName>
        <fullName evidence="1">DUF58 domain-containing protein</fullName>
    </recommendedName>
</protein>
<comment type="caution">
    <text evidence="2">The sequence shown here is derived from an EMBL/GenBank/DDBJ whole genome shotgun (WGS) entry which is preliminary data.</text>
</comment>